<proteinExistence type="inferred from homology"/>
<dbReference type="PANTHER" id="PTHR48081">
    <property type="entry name" value="AB HYDROLASE SUPERFAMILY PROTEIN C4A8.06C"/>
    <property type="match status" value="1"/>
</dbReference>
<comment type="similarity">
    <text evidence="1">Belongs to the 'GDXG' lipolytic enzyme family.</text>
</comment>
<dbReference type="InterPro" id="IPR029058">
    <property type="entry name" value="AB_hydrolase_fold"/>
</dbReference>
<comment type="caution">
    <text evidence="6">The sequence shown here is derived from an EMBL/GenBank/DDBJ whole genome shotgun (WGS) entry which is preliminary data.</text>
</comment>
<dbReference type="Gene3D" id="3.40.50.1820">
    <property type="entry name" value="alpha/beta hydrolase"/>
    <property type="match status" value="1"/>
</dbReference>
<keyword evidence="7" id="KW-1185">Reference proteome</keyword>
<dbReference type="InterPro" id="IPR033140">
    <property type="entry name" value="Lipase_GDXG_put_SER_AS"/>
</dbReference>
<feature type="transmembrane region" description="Helical" evidence="4">
    <location>
        <begin position="64"/>
        <end position="85"/>
    </location>
</feature>
<evidence type="ECO:0000256" key="2">
    <source>
        <dbReference type="ARBA" id="ARBA00022801"/>
    </source>
</evidence>
<keyword evidence="2 6" id="KW-0378">Hydrolase</keyword>
<evidence type="ECO:0000256" key="3">
    <source>
        <dbReference type="PROSITE-ProRule" id="PRU10038"/>
    </source>
</evidence>
<dbReference type="InterPro" id="IPR050300">
    <property type="entry name" value="GDXG_lipolytic_enzyme"/>
</dbReference>
<dbReference type="SUPFAM" id="SSF53474">
    <property type="entry name" value="alpha/beta-Hydrolases"/>
    <property type="match status" value="1"/>
</dbReference>
<reference evidence="6" key="1">
    <citation type="journal article" date="2023" name="Mol. Phylogenet. Evol.">
        <title>Genome-scale phylogeny and comparative genomics of the fungal order Sordariales.</title>
        <authorList>
            <person name="Hensen N."/>
            <person name="Bonometti L."/>
            <person name="Westerberg I."/>
            <person name="Brannstrom I.O."/>
            <person name="Guillou S."/>
            <person name="Cros-Aarteil S."/>
            <person name="Calhoun S."/>
            <person name="Haridas S."/>
            <person name="Kuo A."/>
            <person name="Mondo S."/>
            <person name="Pangilinan J."/>
            <person name="Riley R."/>
            <person name="LaButti K."/>
            <person name="Andreopoulos B."/>
            <person name="Lipzen A."/>
            <person name="Chen C."/>
            <person name="Yan M."/>
            <person name="Daum C."/>
            <person name="Ng V."/>
            <person name="Clum A."/>
            <person name="Steindorff A."/>
            <person name="Ohm R.A."/>
            <person name="Martin F."/>
            <person name="Silar P."/>
            <person name="Natvig D.O."/>
            <person name="Lalanne C."/>
            <person name="Gautier V."/>
            <person name="Ament-Velasquez S.L."/>
            <person name="Kruys A."/>
            <person name="Hutchinson M.I."/>
            <person name="Powell A.J."/>
            <person name="Barry K."/>
            <person name="Miller A.N."/>
            <person name="Grigoriev I.V."/>
            <person name="Debuchy R."/>
            <person name="Gladieux P."/>
            <person name="Hiltunen Thoren M."/>
            <person name="Johannesson H."/>
        </authorList>
    </citation>
    <scope>NUCLEOTIDE SEQUENCE</scope>
    <source>
        <strain evidence="6">CBS 990.96</strain>
    </source>
</reference>
<dbReference type="GO" id="GO:0016787">
    <property type="term" value="F:hydrolase activity"/>
    <property type="evidence" value="ECO:0007669"/>
    <property type="project" value="UniProtKB-KW"/>
</dbReference>
<dbReference type="PANTHER" id="PTHR48081:SF8">
    <property type="entry name" value="ALPHA_BETA HYDROLASE FOLD-3 DOMAIN-CONTAINING PROTEIN-RELATED"/>
    <property type="match status" value="1"/>
</dbReference>
<dbReference type="InterPro" id="IPR013094">
    <property type="entry name" value="AB_hydrolase_3"/>
</dbReference>
<gene>
    <name evidence="6" type="ORF">QBC38DRAFT_85980</name>
</gene>
<sequence length="400" mass="45006">MTTTTTTTTTTTSILPTLHQPLWARTLPFTLLYTTYFLVLLLPLKTLYYSIRYYFPSYRPLPTWTFRQSLTLSLIKLIFGFIATVEYNPFRFGLKPGSEGNRFVVIDPFDQDEYTAMAKPNEDVKPGIVAGVWTPEKPEEGGKGVGRVYMHFHGGGYTMFDCRDLFLKFGASLLLDATKTEVNAKAFAVRYRLSSEKEGKRGMFPAALQDAITAYRYVVERLGIDSGKVVFSGDSAGGNLALALLRYLEEQDGGGKRLPLPGGILLWSPWVDLSIPPSRFPSMKNFETDMVLPANTGWGYRTFIPREMTENHPYISPVKKVLETKVPIWVNWGGKEVYDGVIREFIENQRRTGKGPVGDFVIEDAPHDMLGCGEVMGWVDETREAAADGIRFLDEHMGKK</sequence>
<evidence type="ECO:0000313" key="6">
    <source>
        <dbReference type="EMBL" id="KAK4222367.1"/>
    </source>
</evidence>
<dbReference type="AlphaFoldDB" id="A0AAN7BG46"/>
<name>A0AAN7BG46_9PEZI</name>
<dbReference type="Pfam" id="PF07859">
    <property type="entry name" value="Abhydrolase_3"/>
    <property type="match status" value="1"/>
</dbReference>
<keyword evidence="4" id="KW-0812">Transmembrane</keyword>
<keyword evidence="4" id="KW-0472">Membrane</keyword>
<evidence type="ECO:0000256" key="1">
    <source>
        <dbReference type="ARBA" id="ARBA00010515"/>
    </source>
</evidence>
<feature type="transmembrane region" description="Helical" evidence="4">
    <location>
        <begin position="22"/>
        <end position="44"/>
    </location>
</feature>
<accession>A0AAN7BG46</accession>
<dbReference type="Proteomes" id="UP001301958">
    <property type="component" value="Unassembled WGS sequence"/>
</dbReference>
<dbReference type="PROSITE" id="PS01174">
    <property type="entry name" value="LIPASE_GDXG_SER"/>
    <property type="match status" value="1"/>
</dbReference>
<feature type="domain" description="Alpha/beta hydrolase fold-3" evidence="5">
    <location>
        <begin position="150"/>
        <end position="339"/>
    </location>
</feature>
<protein>
    <submittedName>
        <fullName evidence="6">Alpha/Beta hydrolase protein</fullName>
    </submittedName>
</protein>
<feature type="active site" evidence="3">
    <location>
        <position position="235"/>
    </location>
</feature>
<dbReference type="EMBL" id="MU865476">
    <property type="protein sequence ID" value="KAK4222367.1"/>
    <property type="molecule type" value="Genomic_DNA"/>
</dbReference>
<organism evidence="6 7">
    <name type="scientific">Podospora fimiseda</name>
    <dbReference type="NCBI Taxonomy" id="252190"/>
    <lineage>
        <taxon>Eukaryota</taxon>
        <taxon>Fungi</taxon>
        <taxon>Dikarya</taxon>
        <taxon>Ascomycota</taxon>
        <taxon>Pezizomycotina</taxon>
        <taxon>Sordariomycetes</taxon>
        <taxon>Sordariomycetidae</taxon>
        <taxon>Sordariales</taxon>
        <taxon>Podosporaceae</taxon>
        <taxon>Podospora</taxon>
    </lineage>
</organism>
<evidence type="ECO:0000313" key="7">
    <source>
        <dbReference type="Proteomes" id="UP001301958"/>
    </source>
</evidence>
<keyword evidence="4" id="KW-1133">Transmembrane helix</keyword>
<reference evidence="6" key="2">
    <citation type="submission" date="2023-05" db="EMBL/GenBank/DDBJ databases">
        <authorList>
            <consortium name="Lawrence Berkeley National Laboratory"/>
            <person name="Steindorff A."/>
            <person name="Hensen N."/>
            <person name="Bonometti L."/>
            <person name="Westerberg I."/>
            <person name="Brannstrom I.O."/>
            <person name="Guillou S."/>
            <person name="Cros-Aarteil S."/>
            <person name="Calhoun S."/>
            <person name="Haridas S."/>
            <person name="Kuo A."/>
            <person name="Mondo S."/>
            <person name="Pangilinan J."/>
            <person name="Riley R."/>
            <person name="Labutti K."/>
            <person name="Andreopoulos B."/>
            <person name="Lipzen A."/>
            <person name="Chen C."/>
            <person name="Yanf M."/>
            <person name="Daum C."/>
            <person name="Ng V."/>
            <person name="Clum A."/>
            <person name="Ohm R."/>
            <person name="Martin F."/>
            <person name="Silar P."/>
            <person name="Natvig D."/>
            <person name="Lalanne C."/>
            <person name="Gautier V."/>
            <person name="Ament-Velasquez S.L."/>
            <person name="Kruys A."/>
            <person name="Hutchinson M.I."/>
            <person name="Powell A.J."/>
            <person name="Barry K."/>
            <person name="Miller A.N."/>
            <person name="Grigoriev I.V."/>
            <person name="Debuchy R."/>
            <person name="Gladieux P."/>
            <person name="Thoren M.H."/>
            <person name="Johannesson H."/>
        </authorList>
    </citation>
    <scope>NUCLEOTIDE SEQUENCE</scope>
    <source>
        <strain evidence="6">CBS 990.96</strain>
    </source>
</reference>
<evidence type="ECO:0000259" key="5">
    <source>
        <dbReference type="Pfam" id="PF07859"/>
    </source>
</evidence>
<evidence type="ECO:0000256" key="4">
    <source>
        <dbReference type="SAM" id="Phobius"/>
    </source>
</evidence>